<gene>
    <name evidence="2" type="ORF">I568_02108</name>
</gene>
<dbReference type="InterPro" id="IPR052767">
    <property type="entry name" value="Bact_com_dev_regulator"/>
</dbReference>
<dbReference type="AlphaFoldDB" id="S1MUP6"/>
<dbReference type="PATRIC" id="fig|1121865.3.peg.1454"/>
<proteinExistence type="predicted"/>
<dbReference type="SUPFAM" id="SSF158622">
    <property type="entry name" value="YheA/YmcA-like"/>
    <property type="match status" value="1"/>
</dbReference>
<dbReference type="PANTHER" id="PTHR38448:SF1">
    <property type="entry name" value="YLBF FAMILY REGULATOR"/>
    <property type="match status" value="1"/>
</dbReference>
<accession>S1MUP6</accession>
<dbReference type="PIRSF" id="PIRSF021287">
    <property type="entry name" value="Biofilm_formation_YmcA"/>
    <property type="match status" value="1"/>
</dbReference>
<keyword evidence="1" id="KW-0175">Coiled coil</keyword>
<dbReference type="EMBL" id="ASWJ01000009">
    <property type="protein sequence ID" value="EOW80405.1"/>
    <property type="molecule type" value="Genomic_DNA"/>
</dbReference>
<feature type="coiled-coil region" evidence="1">
    <location>
        <begin position="3"/>
        <end position="63"/>
    </location>
</feature>
<dbReference type="Gene3D" id="1.20.1500.10">
    <property type="entry name" value="YheA/YmcA-like"/>
    <property type="match status" value="1"/>
</dbReference>
<evidence type="ECO:0000256" key="1">
    <source>
        <dbReference type="SAM" id="Coils"/>
    </source>
</evidence>
<reference evidence="2 3" key="1">
    <citation type="submission" date="2013-03" db="EMBL/GenBank/DDBJ databases">
        <title>The Genome Sequence of Enterococcus columbae ATCC_51263 (PacBio/Illumina hybrid assembly).</title>
        <authorList>
            <consortium name="The Broad Institute Genomics Platform"/>
            <consortium name="The Broad Institute Genome Sequencing Center for Infectious Disease"/>
            <person name="Earl A."/>
            <person name="Russ C."/>
            <person name="Gilmore M."/>
            <person name="Surin D."/>
            <person name="Walker B."/>
            <person name="Young S."/>
            <person name="Zeng Q."/>
            <person name="Gargeya S."/>
            <person name="Fitzgerald M."/>
            <person name="Haas B."/>
            <person name="Abouelleil A."/>
            <person name="Allen A.W."/>
            <person name="Alvarado L."/>
            <person name="Arachchi H.M."/>
            <person name="Berlin A.M."/>
            <person name="Chapman S.B."/>
            <person name="Gainer-Dewar J."/>
            <person name="Goldberg J."/>
            <person name="Griggs A."/>
            <person name="Gujja S."/>
            <person name="Hansen M."/>
            <person name="Howarth C."/>
            <person name="Imamovic A."/>
            <person name="Ireland A."/>
            <person name="Larimer J."/>
            <person name="McCowan C."/>
            <person name="Murphy C."/>
            <person name="Pearson M."/>
            <person name="Poon T.W."/>
            <person name="Priest M."/>
            <person name="Roberts A."/>
            <person name="Saif S."/>
            <person name="Shea T."/>
            <person name="Sisk P."/>
            <person name="Sykes S."/>
            <person name="Wortman J."/>
            <person name="Nusbaum C."/>
            <person name="Birren B."/>
        </authorList>
    </citation>
    <scope>NUCLEOTIDE SEQUENCE [LARGE SCALE GENOMIC DNA]</scope>
    <source>
        <strain evidence="2 3">ATCC 51263</strain>
    </source>
</reference>
<dbReference type="InterPro" id="IPR016783">
    <property type="entry name" value="Biofilm_formation_YmcA"/>
</dbReference>
<sequence>MTYLEKEAQIQEQFAKLNQLLQENEVIIAYKKIAEKVFAHEGLQALEEQIKTCQKQLVQYEHYGKYQAKEQLLVEIAQLQEQYDHHPLVTAYREKLIEANDLLQYVTNRIQREVNEQIEQEGKKDAAKD</sequence>
<keyword evidence="3" id="KW-1185">Reference proteome</keyword>
<protein>
    <recommendedName>
        <fullName evidence="4">YlbF family regulator</fullName>
    </recommendedName>
</protein>
<dbReference type="InterPro" id="IPR010368">
    <property type="entry name" value="Com_YlbF"/>
</dbReference>
<dbReference type="PANTHER" id="PTHR38448">
    <property type="entry name" value="REGULATORY PROTEIN YLBF-RELATED"/>
    <property type="match status" value="1"/>
</dbReference>
<dbReference type="STRING" id="1121865.OMW_01493"/>
<dbReference type="Proteomes" id="UP000014113">
    <property type="component" value="Unassembled WGS sequence"/>
</dbReference>
<evidence type="ECO:0008006" key="4">
    <source>
        <dbReference type="Google" id="ProtNLM"/>
    </source>
</evidence>
<dbReference type="OrthoDB" id="2167788at2"/>
<evidence type="ECO:0000313" key="3">
    <source>
        <dbReference type="Proteomes" id="UP000014113"/>
    </source>
</evidence>
<dbReference type="InterPro" id="IPR023378">
    <property type="entry name" value="YheA/YmcA-like_dom_sf"/>
</dbReference>
<organism evidence="2 3">
    <name type="scientific">Enterococcus columbae DSM 7374 = ATCC 51263</name>
    <dbReference type="NCBI Taxonomy" id="1121865"/>
    <lineage>
        <taxon>Bacteria</taxon>
        <taxon>Bacillati</taxon>
        <taxon>Bacillota</taxon>
        <taxon>Bacilli</taxon>
        <taxon>Lactobacillales</taxon>
        <taxon>Enterococcaceae</taxon>
        <taxon>Enterococcus</taxon>
    </lineage>
</organism>
<evidence type="ECO:0000313" key="2">
    <source>
        <dbReference type="EMBL" id="EOW80405.1"/>
    </source>
</evidence>
<name>S1MUP6_9ENTE</name>
<dbReference type="RefSeq" id="WP_016183630.1">
    <property type="nucleotide sequence ID" value="NZ_JXKI01000013.1"/>
</dbReference>
<dbReference type="eggNOG" id="COG4550">
    <property type="taxonomic scope" value="Bacteria"/>
</dbReference>
<dbReference type="Pfam" id="PF06133">
    <property type="entry name" value="Com_YlbF"/>
    <property type="match status" value="1"/>
</dbReference>
<comment type="caution">
    <text evidence="2">The sequence shown here is derived from an EMBL/GenBank/DDBJ whole genome shotgun (WGS) entry which is preliminary data.</text>
</comment>